<dbReference type="Pfam" id="PF13620">
    <property type="entry name" value="CarboxypepD_reg"/>
    <property type="match status" value="1"/>
</dbReference>
<feature type="domain" description="TonB-dependent transporter Oar-like beta-barrel" evidence="7">
    <location>
        <begin position="234"/>
        <end position="1124"/>
    </location>
</feature>
<keyword evidence="8" id="KW-0378">Hydrolase</keyword>
<evidence type="ECO:0000256" key="1">
    <source>
        <dbReference type="ARBA" id="ARBA00004571"/>
    </source>
</evidence>
<evidence type="ECO:0000313" key="9">
    <source>
        <dbReference type="Proteomes" id="UP001059380"/>
    </source>
</evidence>
<dbReference type="KEGG" id="orp:MOP44_05130"/>
<dbReference type="RefSeq" id="WP_260794839.1">
    <property type="nucleotide sequence ID" value="NZ_CP093313.1"/>
</dbReference>
<dbReference type="AlphaFoldDB" id="A0A9J7BUB1"/>
<evidence type="ECO:0000256" key="2">
    <source>
        <dbReference type="ARBA" id="ARBA00022448"/>
    </source>
</evidence>
<protein>
    <submittedName>
        <fullName evidence="8">Carboxypeptidase-like regulatory domain-containing protein</fullName>
    </submittedName>
</protein>
<dbReference type="Proteomes" id="UP001059380">
    <property type="component" value="Chromosome"/>
</dbReference>
<keyword evidence="3" id="KW-1134">Transmembrane beta strand</keyword>
<gene>
    <name evidence="8" type="ORF">MOP44_05130</name>
</gene>
<keyword evidence="6" id="KW-0998">Cell outer membrane</keyword>
<dbReference type="Gene3D" id="2.60.40.1120">
    <property type="entry name" value="Carboxypeptidase-like, regulatory domain"/>
    <property type="match status" value="1"/>
</dbReference>
<evidence type="ECO:0000256" key="4">
    <source>
        <dbReference type="ARBA" id="ARBA00022692"/>
    </source>
</evidence>
<dbReference type="SUPFAM" id="SSF56935">
    <property type="entry name" value="Porins"/>
    <property type="match status" value="1"/>
</dbReference>
<name>A0A9J7BUB1_9BACT</name>
<keyword evidence="9" id="KW-1185">Reference proteome</keyword>
<evidence type="ECO:0000313" key="8">
    <source>
        <dbReference type="EMBL" id="UWZ85322.1"/>
    </source>
</evidence>
<keyword evidence="8" id="KW-0645">Protease</keyword>
<keyword evidence="8" id="KW-0121">Carboxypeptidase</keyword>
<dbReference type="Gene3D" id="2.40.170.20">
    <property type="entry name" value="TonB-dependent receptor, beta-barrel domain"/>
    <property type="match status" value="1"/>
</dbReference>
<keyword evidence="5" id="KW-0472">Membrane</keyword>
<reference evidence="8" key="1">
    <citation type="submission" date="2021-04" db="EMBL/GenBank/DDBJ databases">
        <title>Phylogenetic analysis of Acidobacteriaceae.</title>
        <authorList>
            <person name="Qiu L."/>
            <person name="Zhang Q."/>
        </authorList>
    </citation>
    <scope>NUCLEOTIDE SEQUENCE</scope>
    <source>
        <strain evidence="8">DSM 25168</strain>
    </source>
</reference>
<dbReference type="GO" id="GO:0044718">
    <property type="term" value="P:siderophore transmembrane transport"/>
    <property type="evidence" value="ECO:0007669"/>
    <property type="project" value="TreeGrafter"/>
</dbReference>
<organism evidence="8 9">
    <name type="scientific">Occallatibacter riparius</name>
    <dbReference type="NCBI Taxonomy" id="1002689"/>
    <lineage>
        <taxon>Bacteria</taxon>
        <taxon>Pseudomonadati</taxon>
        <taxon>Acidobacteriota</taxon>
        <taxon>Terriglobia</taxon>
        <taxon>Terriglobales</taxon>
        <taxon>Acidobacteriaceae</taxon>
        <taxon>Occallatibacter</taxon>
    </lineage>
</organism>
<comment type="subcellular location">
    <subcellularLocation>
        <location evidence="1">Cell outer membrane</location>
        <topology evidence="1">Multi-pass membrane protein</topology>
    </subcellularLocation>
</comment>
<accession>A0A9J7BUB1</accession>
<dbReference type="InterPro" id="IPR057601">
    <property type="entry name" value="Oar-like_b-barrel"/>
</dbReference>
<dbReference type="SUPFAM" id="SSF49464">
    <property type="entry name" value="Carboxypeptidase regulatory domain-like"/>
    <property type="match status" value="1"/>
</dbReference>
<dbReference type="GO" id="GO:0004180">
    <property type="term" value="F:carboxypeptidase activity"/>
    <property type="evidence" value="ECO:0007669"/>
    <property type="project" value="UniProtKB-KW"/>
</dbReference>
<evidence type="ECO:0000256" key="5">
    <source>
        <dbReference type="ARBA" id="ARBA00023136"/>
    </source>
</evidence>
<dbReference type="InterPro" id="IPR008969">
    <property type="entry name" value="CarboxyPept-like_regulatory"/>
</dbReference>
<dbReference type="GO" id="GO:0009279">
    <property type="term" value="C:cell outer membrane"/>
    <property type="evidence" value="ECO:0007669"/>
    <property type="project" value="UniProtKB-SubCell"/>
</dbReference>
<keyword evidence="4" id="KW-0812">Transmembrane</keyword>
<dbReference type="GO" id="GO:0015344">
    <property type="term" value="F:siderophore uptake transmembrane transporter activity"/>
    <property type="evidence" value="ECO:0007669"/>
    <property type="project" value="TreeGrafter"/>
</dbReference>
<evidence type="ECO:0000256" key="3">
    <source>
        <dbReference type="ARBA" id="ARBA00022452"/>
    </source>
</evidence>
<proteinExistence type="predicted"/>
<dbReference type="InterPro" id="IPR039426">
    <property type="entry name" value="TonB-dep_rcpt-like"/>
</dbReference>
<dbReference type="InterPro" id="IPR036942">
    <property type="entry name" value="Beta-barrel_TonB_sf"/>
</dbReference>
<dbReference type="EMBL" id="CP093313">
    <property type="protein sequence ID" value="UWZ85322.1"/>
    <property type="molecule type" value="Genomic_DNA"/>
</dbReference>
<evidence type="ECO:0000259" key="7">
    <source>
        <dbReference type="Pfam" id="PF25183"/>
    </source>
</evidence>
<evidence type="ECO:0000256" key="6">
    <source>
        <dbReference type="ARBA" id="ARBA00023237"/>
    </source>
</evidence>
<dbReference type="PANTHER" id="PTHR30069">
    <property type="entry name" value="TONB-DEPENDENT OUTER MEMBRANE RECEPTOR"/>
    <property type="match status" value="1"/>
</dbReference>
<sequence length="1131" mass="122460">MFGFSLCAAGQQATVLGTVTDPSGNALANVNITVTNLESGAAKVIQTNGDGQYVAPELNIGHYRVKAEAASFKTVERQNVALQVGDRVRIDFQMQVGEVQETVTVEADAVRVQTDSGEQSSVITGQQISQLSVSGRSMYQLAALVPGASSQIGAGGMSAGEVNTPVGGDASVEFNGLRQNHNIYLLDGGEDDDRGGAGGMSIAPSSDAIAEFRTLTSNYSADYGLSSAGTMSMVLKSGTRTFHVSAWEFNRNDAFDARNYFNPAPQKVAKLRLNVFGFNAGGPVTLGKFYNPDRKRTFFFYNQEWRRLIQGGLTNQPVPDKATYGGNFGAQTINVPRASAIAPWVLARNCPGGVLPAGVVPGQPFPNNTIPACMISPNATSLLNTGIFPAANTVGADGKPTFIGGNDSPTNLTEEVVRIDHNFSSKWSIFGHFIAEQVSQGFGVSQWSGANVPTVGDTFSNPSYSAVVRATNTINSNLLNEVAFNYNGNRINITPYAGSGLKSLSLPEDYDSSHSRLFTGPNNMNRIPNIDLNGALGSHFEISSWPWHNVADDYQVRDDLSWSKGPHQLKMGASWALYKKVQDLFGQTQGNFNFDGTFTGSDFADYLLGAAKTYNELAVQDHGLWNNVSWAAYFQDDWRMNKNLTLNLGLRWDGIPHTYEANNRMGNFYPELYDHSKAAILLPDGTISPNSPGLGSSPNPILGGVPLYLNGIGIPEHNGVPKGLVNNHWATFGPRLGFAYDVMGNSKTVIRGGFGMMYERIQGNDMYNAGPNIPYSLNVTNNSVMMEDPNILLSTGNAAAKPINPAAIAGMAIDRYKQPVSFQYSVGVQRQLNARTVLSAAYVGNQNRFQNDYHQINLPDQSYLPQLINGAQYTTAPGLPYPGFQSINLSMNEANSHYNSFQVDLNSQFHGLTMRAYYTLSSTVDPTLGGGGGADLANVSNPYLGWKYDSGPGGYDRTHNGAVNFIYDLPFLQRSPNRLLKTMLGNWEISGIVTMTSGLPINPQLTGGQSSNGLPNATNRPDKVANVSYPHKVGEWFDTKAFALPALGQWGNAGFNSLRGPGRDNWNLSVFKSFPFSEDGNRRLEFRAESFNVWNHTEFDAVSNALGASNFGQVTSAFDPRVFQFGGKIYF</sequence>
<keyword evidence="2" id="KW-0813">Transport</keyword>
<dbReference type="PANTHER" id="PTHR30069:SF46">
    <property type="entry name" value="OAR PROTEIN"/>
    <property type="match status" value="1"/>
</dbReference>
<dbReference type="Pfam" id="PF25183">
    <property type="entry name" value="OMP_b-brl_4"/>
    <property type="match status" value="1"/>
</dbReference>